<dbReference type="InterPro" id="IPR036770">
    <property type="entry name" value="Ankyrin_rpt-contain_sf"/>
</dbReference>
<comment type="caution">
    <text evidence="2">The sequence shown here is derived from an EMBL/GenBank/DDBJ whole genome shotgun (WGS) entry which is preliminary data.</text>
</comment>
<sequence length="105" mass="11199">MPMVPLLISSCSRYWNDPEVLQKLGQAMGVGLAGDGVTSTELSGPEEAEDEGGYEDESIVHHTASIGDVEGLKKALDSGSDKDEEDSEGRRALHFACGYGEVRLT</sequence>
<dbReference type="Gene3D" id="1.25.40.20">
    <property type="entry name" value="Ankyrin repeat-containing domain"/>
    <property type="match status" value="1"/>
</dbReference>
<dbReference type="EMBL" id="AMZH03002545">
    <property type="protein sequence ID" value="RRT75222.1"/>
    <property type="molecule type" value="Genomic_DNA"/>
</dbReference>
<dbReference type="AlphaFoldDB" id="A0A427AGD1"/>
<organism evidence="2 3">
    <name type="scientific">Ensete ventricosum</name>
    <name type="common">Abyssinian banana</name>
    <name type="synonym">Musa ensete</name>
    <dbReference type="NCBI Taxonomy" id="4639"/>
    <lineage>
        <taxon>Eukaryota</taxon>
        <taxon>Viridiplantae</taxon>
        <taxon>Streptophyta</taxon>
        <taxon>Embryophyta</taxon>
        <taxon>Tracheophyta</taxon>
        <taxon>Spermatophyta</taxon>
        <taxon>Magnoliopsida</taxon>
        <taxon>Liliopsida</taxon>
        <taxon>Zingiberales</taxon>
        <taxon>Musaceae</taxon>
        <taxon>Ensete</taxon>
    </lineage>
</organism>
<evidence type="ECO:0000256" key="1">
    <source>
        <dbReference type="SAM" id="MobiDB-lite"/>
    </source>
</evidence>
<feature type="region of interest" description="Disordered" evidence="1">
    <location>
        <begin position="35"/>
        <end position="56"/>
    </location>
</feature>
<dbReference type="Proteomes" id="UP000287651">
    <property type="component" value="Unassembled WGS sequence"/>
</dbReference>
<evidence type="ECO:0000313" key="3">
    <source>
        <dbReference type="Proteomes" id="UP000287651"/>
    </source>
</evidence>
<proteinExistence type="predicted"/>
<dbReference type="SUPFAM" id="SSF48403">
    <property type="entry name" value="Ankyrin repeat"/>
    <property type="match status" value="1"/>
</dbReference>
<feature type="compositionally biased region" description="Basic and acidic residues" evidence="1">
    <location>
        <begin position="71"/>
        <end position="81"/>
    </location>
</feature>
<evidence type="ECO:0000313" key="2">
    <source>
        <dbReference type="EMBL" id="RRT75222.1"/>
    </source>
</evidence>
<protein>
    <submittedName>
        <fullName evidence="2">Uncharacterized protein</fullName>
    </submittedName>
</protein>
<feature type="compositionally biased region" description="Acidic residues" evidence="1">
    <location>
        <begin position="44"/>
        <end position="56"/>
    </location>
</feature>
<gene>
    <name evidence="2" type="ORF">B296_00022260</name>
</gene>
<feature type="region of interest" description="Disordered" evidence="1">
    <location>
        <begin position="71"/>
        <end position="91"/>
    </location>
</feature>
<accession>A0A427AGD1</accession>
<name>A0A427AGD1_ENSVE</name>
<reference evidence="2 3" key="1">
    <citation type="journal article" date="2014" name="Agronomy (Basel)">
        <title>A Draft Genome Sequence for Ensete ventricosum, the Drought-Tolerant Tree Against Hunger.</title>
        <authorList>
            <person name="Harrison J."/>
            <person name="Moore K.A."/>
            <person name="Paszkiewicz K."/>
            <person name="Jones T."/>
            <person name="Grant M."/>
            <person name="Ambacheew D."/>
            <person name="Muzemil S."/>
            <person name="Studholme D.J."/>
        </authorList>
    </citation>
    <scope>NUCLEOTIDE SEQUENCE [LARGE SCALE GENOMIC DNA]</scope>
</reference>